<dbReference type="EMBL" id="JACIDA010000003">
    <property type="protein sequence ID" value="MBB3873561.1"/>
    <property type="molecule type" value="Genomic_DNA"/>
</dbReference>
<sequence>MKFRAIFSCVLGLASCLFASNALSQSYRANTPMSLSGLLDGASPEAASLFEVVDGGLRHKASGFVCPSLGSGVVLSAVATGALPGQAQGGAAFCEYSDGAKPVAKVVFNRPPLGEPLLRPDFCQGLARGLRLPLGPGIVPGVSRIDGPAQMQSLPTLPIDGEAKPLSRCSHLRAPLDRPIIVFDVVAIRAPSGWAVTVLHTPPAPPCCGGYRGIMSTSFFLLPIDLLRQVAKVPASALPSSFEGIESLMPGRWMRPNEGR</sequence>
<dbReference type="AlphaFoldDB" id="A0A7W6A7H4"/>
<reference evidence="2 3" key="1">
    <citation type="submission" date="2020-08" db="EMBL/GenBank/DDBJ databases">
        <title>Genomic Encyclopedia of Type Strains, Phase IV (KMG-IV): sequencing the most valuable type-strain genomes for metagenomic binning, comparative biology and taxonomic classification.</title>
        <authorList>
            <person name="Goeker M."/>
        </authorList>
    </citation>
    <scope>NUCLEOTIDE SEQUENCE [LARGE SCALE GENOMIC DNA]</scope>
    <source>
        <strain evidence="2 3">DSM 14878</strain>
    </source>
</reference>
<dbReference type="Proteomes" id="UP000532936">
    <property type="component" value="Unassembled WGS sequence"/>
</dbReference>
<proteinExistence type="predicted"/>
<feature type="chain" id="PRO_5030540187" evidence="1">
    <location>
        <begin position="25"/>
        <end position="260"/>
    </location>
</feature>
<keyword evidence="1" id="KW-0732">Signal</keyword>
<evidence type="ECO:0000256" key="1">
    <source>
        <dbReference type="SAM" id="SignalP"/>
    </source>
</evidence>
<dbReference type="PROSITE" id="PS51257">
    <property type="entry name" value="PROKAR_LIPOPROTEIN"/>
    <property type="match status" value="1"/>
</dbReference>
<accession>A0A7W6A7H4</accession>
<evidence type="ECO:0000313" key="2">
    <source>
        <dbReference type="EMBL" id="MBB3873561.1"/>
    </source>
</evidence>
<feature type="signal peptide" evidence="1">
    <location>
        <begin position="1"/>
        <end position="24"/>
    </location>
</feature>
<gene>
    <name evidence="2" type="ORF">GGR11_003123</name>
</gene>
<comment type="caution">
    <text evidence="2">The sequence shown here is derived from an EMBL/GenBank/DDBJ whole genome shotgun (WGS) entry which is preliminary data.</text>
</comment>
<name>A0A7W6A7H4_9CAUL</name>
<evidence type="ECO:0000313" key="3">
    <source>
        <dbReference type="Proteomes" id="UP000532936"/>
    </source>
</evidence>
<protein>
    <submittedName>
        <fullName evidence="2">Uncharacterized protein</fullName>
    </submittedName>
</protein>
<organism evidence="2 3">
    <name type="scientific">Brevundimonas mediterranea</name>
    <dbReference type="NCBI Taxonomy" id="74329"/>
    <lineage>
        <taxon>Bacteria</taxon>
        <taxon>Pseudomonadati</taxon>
        <taxon>Pseudomonadota</taxon>
        <taxon>Alphaproteobacteria</taxon>
        <taxon>Caulobacterales</taxon>
        <taxon>Caulobacteraceae</taxon>
        <taxon>Brevundimonas</taxon>
    </lineage>
</organism>